<name>A0A8J6XEN3_9CYAN</name>
<keyword evidence="2" id="KW-1185">Reference proteome</keyword>
<gene>
    <name evidence="1" type="ORF">ICL16_09720</name>
</gene>
<accession>A0A8J6XEN3</accession>
<evidence type="ECO:0000313" key="1">
    <source>
        <dbReference type="EMBL" id="MBD2772343.1"/>
    </source>
</evidence>
<organism evidence="1 2">
    <name type="scientific">Iningainema tapete BLCC-T55</name>
    <dbReference type="NCBI Taxonomy" id="2748662"/>
    <lineage>
        <taxon>Bacteria</taxon>
        <taxon>Bacillati</taxon>
        <taxon>Cyanobacteriota</taxon>
        <taxon>Cyanophyceae</taxon>
        <taxon>Nostocales</taxon>
        <taxon>Scytonemataceae</taxon>
        <taxon>Iningainema tapete</taxon>
    </lineage>
</organism>
<dbReference type="RefSeq" id="WP_190826788.1">
    <property type="nucleotide sequence ID" value="NZ_CAWPPI010000039.1"/>
</dbReference>
<reference evidence="1" key="1">
    <citation type="submission" date="2020-09" db="EMBL/GenBank/DDBJ databases">
        <title>Iningainema tapete sp. nov. (Scytonemataceae, Cyanobacteria) from greenhouses in central Florida (USA) produces two types of nodularin with biosynthetic potential for microcystin-LR and anabaenopeptins.</title>
        <authorList>
            <person name="Berthold D.E."/>
            <person name="Lefler F.W."/>
            <person name="Huang I.-S."/>
            <person name="Abdulla H."/>
            <person name="Zimba P.V."/>
            <person name="Laughinghouse H.D. IV."/>
        </authorList>
    </citation>
    <scope>NUCLEOTIDE SEQUENCE</scope>
    <source>
        <strain evidence="1">BLCCT55</strain>
    </source>
</reference>
<evidence type="ECO:0000313" key="2">
    <source>
        <dbReference type="Proteomes" id="UP000629098"/>
    </source>
</evidence>
<comment type="caution">
    <text evidence="1">The sequence shown here is derived from an EMBL/GenBank/DDBJ whole genome shotgun (WGS) entry which is preliminary data.</text>
</comment>
<dbReference type="Proteomes" id="UP000629098">
    <property type="component" value="Unassembled WGS sequence"/>
</dbReference>
<dbReference type="AlphaFoldDB" id="A0A8J6XEN3"/>
<dbReference type="EMBL" id="JACXAE010000039">
    <property type="protein sequence ID" value="MBD2772343.1"/>
    <property type="molecule type" value="Genomic_DNA"/>
</dbReference>
<sequence>MTEISKVSLRDARPDDRVHLLLWDKYNDAQIRLVALHNNAHLVNYRENLLQRINQDEKFLALHHDLDRELAAIKSMCLRVNKPLVLLEGLDCLITYLQVHSGSHITLFWKNLEQMRKLERLLWILLPHQLAPKTWSEQRIMRIPSG</sequence>
<protein>
    <submittedName>
        <fullName evidence="1">Uncharacterized protein</fullName>
    </submittedName>
</protein>
<proteinExistence type="predicted"/>